<dbReference type="Proteomes" id="UP000245396">
    <property type="component" value="Unassembled WGS sequence"/>
</dbReference>
<dbReference type="InterPro" id="IPR009412">
    <property type="entry name" value="DUF1062"/>
</dbReference>
<sequence>MSSTLHVQWTVTPLIAPRPWLTCGRCGGIKPFQSSGKARLNANGKRLDARLIYKCTDCDASWNRPLFERRNVREIDAGLLQALQANDRQRIEAIAFDIEGLRRSATRIEEFPEAHVTKRVLAGNPAAFERARIALSVSVPCALRLDRLLVVELGVSRTRIQELHAAERLRLSPVGERALRRPVRDGMAVDLDVDSTDRLAGLSTGVSVQPG</sequence>
<comment type="caution">
    <text evidence="1">The sequence shown here is derived from an EMBL/GenBank/DDBJ whole genome shotgun (WGS) entry which is preliminary data.</text>
</comment>
<gene>
    <name evidence="1" type="ORF">C7441_11258</name>
</gene>
<organism evidence="1 2">
    <name type="scientific">Pseudaminobacter salicylatoxidans</name>
    <dbReference type="NCBI Taxonomy" id="93369"/>
    <lineage>
        <taxon>Bacteria</taxon>
        <taxon>Pseudomonadati</taxon>
        <taxon>Pseudomonadota</taxon>
        <taxon>Alphaproteobacteria</taxon>
        <taxon>Hyphomicrobiales</taxon>
        <taxon>Phyllobacteriaceae</taxon>
        <taxon>Pseudaminobacter</taxon>
    </lineage>
</organism>
<dbReference type="EMBL" id="QGGG01000012">
    <property type="protein sequence ID" value="PWJ80518.1"/>
    <property type="molecule type" value="Genomic_DNA"/>
</dbReference>
<proteinExistence type="predicted"/>
<accession>A0A316C0Y8</accession>
<protein>
    <recommendedName>
        <fullName evidence="3">DUF1062 domain-containing protein</fullName>
    </recommendedName>
</protein>
<reference evidence="1 2" key="1">
    <citation type="submission" date="2018-05" db="EMBL/GenBank/DDBJ databases">
        <title>Genomic Encyclopedia of Type Strains, Phase IV (KMG-IV): sequencing the most valuable type-strain genomes for metagenomic binning, comparative biology and taxonomic classification.</title>
        <authorList>
            <person name="Goeker M."/>
        </authorList>
    </citation>
    <scope>NUCLEOTIDE SEQUENCE [LARGE SCALE GENOMIC DNA]</scope>
    <source>
        <strain evidence="1 2">DSM 6986</strain>
    </source>
</reference>
<dbReference type="AlphaFoldDB" id="A0A316C0Y8"/>
<dbReference type="STRING" id="1192868.GCA_000304395_01708"/>
<keyword evidence="2" id="KW-1185">Reference proteome</keyword>
<dbReference type="OrthoDB" id="9810886at2"/>
<dbReference type="RefSeq" id="WP_109613812.1">
    <property type="nucleotide sequence ID" value="NZ_QGGG01000012.1"/>
</dbReference>
<evidence type="ECO:0008006" key="3">
    <source>
        <dbReference type="Google" id="ProtNLM"/>
    </source>
</evidence>
<name>A0A316C0Y8_PSESE</name>
<dbReference type="Pfam" id="PF06353">
    <property type="entry name" value="DUF1062"/>
    <property type="match status" value="1"/>
</dbReference>
<evidence type="ECO:0000313" key="1">
    <source>
        <dbReference type="EMBL" id="PWJ80518.1"/>
    </source>
</evidence>
<dbReference type="PIRSF" id="PIRSF021719">
    <property type="entry name" value="DUF1062"/>
    <property type="match status" value="1"/>
</dbReference>
<evidence type="ECO:0000313" key="2">
    <source>
        <dbReference type="Proteomes" id="UP000245396"/>
    </source>
</evidence>